<evidence type="ECO:0000256" key="1">
    <source>
        <dbReference type="SAM" id="Coils"/>
    </source>
</evidence>
<dbReference type="EMBL" id="HBFB01013195">
    <property type="protein sequence ID" value="CAD8676435.1"/>
    <property type="molecule type" value="Transcribed_RNA"/>
</dbReference>
<proteinExistence type="predicted"/>
<feature type="coiled-coil region" evidence="1">
    <location>
        <begin position="4"/>
        <end position="31"/>
    </location>
</feature>
<evidence type="ECO:0000313" key="2">
    <source>
        <dbReference type="EMBL" id="CAD8676435.1"/>
    </source>
</evidence>
<dbReference type="Pfam" id="PF13365">
    <property type="entry name" value="Trypsin_2"/>
    <property type="match status" value="1"/>
</dbReference>
<dbReference type="AlphaFoldDB" id="A0A7S0WPG9"/>
<name>A0A7S0WPG9_9CHLO</name>
<dbReference type="SUPFAM" id="SSF50494">
    <property type="entry name" value="Trypsin-like serine proteases"/>
    <property type="match status" value="1"/>
</dbReference>
<dbReference type="InterPro" id="IPR009003">
    <property type="entry name" value="Peptidase_S1_PA"/>
</dbReference>
<evidence type="ECO:0008006" key="3">
    <source>
        <dbReference type="Google" id="ProtNLM"/>
    </source>
</evidence>
<organism evidence="2">
    <name type="scientific">Chlamydomonas leiostraca</name>
    <dbReference type="NCBI Taxonomy" id="1034604"/>
    <lineage>
        <taxon>Eukaryota</taxon>
        <taxon>Viridiplantae</taxon>
        <taxon>Chlorophyta</taxon>
        <taxon>core chlorophytes</taxon>
        <taxon>Chlorophyceae</taxon>
        <taxon>CS clade</taxon>
        <taxon>Chlamydomonadales</taxon>
        <taxon>Chlamydomonadaceae</taxon>
        <taxon>Chlamydomonas</taxon>
    </lineage>
</organism>
<accession>A0A7S0WPG9</accession>
<dbReference type="Gene3D" id="2.40.10.120">
    <property type="match status" value="1"/>
</dbReference>
<protein>
    <recommendedName>
        <fullName evidence="3">Serine protease</fullName>
    </recommendedName>
</protein>
<sequence>MEAETEDEEDVEDVEQEIKRLRREIKRIKKLYVGHADRAELPGLQMQLGALLMQQAQAGEATSSTVAHIKGAIFLIKGEASLGSAKPARLTSVALKAHESPSKLAKMEAFDGSGFFFKSADLAVTPAHQLTEAQKAGTAGVEILVPATDKHKTLRVFSHDDKVDIAYLKSVTPDPSQAFLEADSAKPDEIIGAQAVLFTTNIALQKQFASEPGQVQISQRIGKITSVWDTRFTYAASTYPGDCGCPIMIRGDKVLGIHVEMVNAVEGGISVKSLSASMNSSGPHDAVGLFVGAFPDLPVSHAVA</sequence>
<reference evidence="2" key="1">
    <citation type="submission" date="2021-01" db="EMBL/GenBank/DDBJ databases">
        <authorList>
            <person name="Corre E."/>
            <person name="Pelletier E."/>
            <person name="Niang G."/>
            <person name="Scheremetjew M."/>
            <person name="Finn R."/>
            <person name="Kale V."/>
            <person name="Holt S."/>
            <person name="Cochrane G."/>
            <person name="Meng A."/>
            <person name="Brown T."/>
            <person name="Cohen L."/>
        </authorList>
    </citation>
    <scope>NUCLEOTIDE SEQUENCE</scope>
    <source>
        <strain evidence="2">SAG 11-49</strain>
    </source>
</reference>
<keyword evidence="1" id="KW-0175">Coiled coil</keyword>
<gene>
    <name evidence="2" type="ORF">CLEI1391_LOCUS7441</name>
</gene>